<dbReference type="AlphaFoldDB" id="A0AAJ0DJM1"/>
<gene>
    <name evidence="1" type="ORF">LTR09_007580</name>
</gene>
<proteinExistence type="predicted"/>
<protein>
    <submittedName>
        <fullName evidence="1">Uncharacterized protein</fullName>
    </submittedName>
</protein>
<organism evidence="1 2">
    <name type="scientific">Extremus antarcticus</name>
    <dbReference type="NCBI Taxonomy" id="702011"/>
    <lineage>
        <taxon>Eukaryota</taxon>
        <taxon>Fungi</taxon>
        <taxon>Dikarya</taxon>
        <taxon>Ascomycota</taxon>
        <taxon>Pezizomycotina</taxon>
        <taxon>Dothideomycetes</taxon>
        <taxon>Dothideomycetidae</taxon>
        <taxon>Mycosphaerellales</taxon>
        <taxon>Extremaceae</taxon>
        <taxon>Extremus</taxon>
    </lineage>
</organism>
<reference evidence="1" key="1">
    <citation type="submission" date="2023-04" db="EMBL/GenBank/DDBJ databases">
        <title>Black Yeasts Isolated from many extreme environments.</title>
        <authorList>
            <person name="Coleine C."/>
            <person name="Stajich J.E."/>
            <person name="Selbmann L."/>
        </authorList>
    </citation>
    <scope>NUCLEOTIDE SEQUENCE</scope>
    <source>
        <strain evidence="1">CCFEE 5312</strain>
    </source>
</reference>
<sequence>MDSLASMFGAIFYFVGGAAGMGAVAASAAATRAVSQSSRLGNLKASRYTVETKWRGSPVQQKLLDSLDARIANAQTRADEIAASGASLGTFGAATYFIGGTFGIVGLGYDPETDGQIIGGDLEPALRSLFQQGRDYLESVGRMAAGHAVDGTDYNLLPGQRGGAEYWEENAIAYFYNDGRMLLSEADTTFNDTIKDAFSSFKPRVVDMAMTKSNFHVLAEPGYESEEQCTSLGSFGTRYIDGLCTNLWQWYPDGTGCPEGSPDRCQYIVMSETQHKALTDKYGYDIYTYMKSQIDCAKSGGTPGKADFDNLLEDGATPLCWFGVEAHKGTWAWSGIADTPGDQSFETEDW</sequence>
<dbReference type="EMBL" id="JAWDJX010000027">
    <property type="protein sequence ID" value="KAK3051184.1"/>
    <property type="molecule type" value="Genomic_DNA"/>
</dbReference>
<comment type="caution">
    <text evidence="1">The sequence shown here is derived from an EMBL/GenBank/DDBJ whole genome shotgun (WGS) entry which is preliminary data.</text>
</comment>
<evidence type="ECO:0000313" key="2">
    <source>
        <dbReference type="Proteomes" id="UP001271007"/>
    </source>
</evidence>
<accession>A0AAJ0DJM1</accession>
<keyword evidence="2" id="KW-1185">Reference proteome</keyword>
<name>A0AAJ0DJM1_9PEZI</name>
<dbReference type="Proteomes" id="UP001271007">
    <property type="component" value="Unassembled WGS sequence"/>
</dbReference>
<evidence type="ECO:0000313" key="1">
    <source>
        <dbReference type="EMBL" id="KAK3051184.1"/>
    </source>
</evidence>